<dbReference type="OrthoDB" id="67388at2759"/>
<evidence type="ECO:0000256" key="8">
    <source>
        <dbReference type="RuleBase" id="RU368017"/>
    </source>
</evidence>
<evidence type="ECO:0000256" key="7">
    <source>
        <dbReference type="ARBA" id="ARBA00023136"/>
    </source>
</evidence>
<keyword evidence="11" id="KW-1185">Reference proteome</keyword>
<evidence type="ECO:0000256" key="1">
    <source>
        <dbReference type="ARBA" id="ARBA00022448"/>
    </source>
</evidence>
<evidence type="ECO:0000313" key="12">
    <source>
        <dbReference type="Proteomes" id="UP000290189"/>
    </source>
</evidence>
<accession>A0A0G4IMS4</accession>
<keyword evidence="6 8" id="KW-0496">Mitochondrion</keyword>
<keyword evidence="4 8" id="KW-0999">Mitochondrion inner membrane</keyword>
<comment type="similarity">
    <text evidence="8">Belongs to the eukaryotic ATPase B chain family.</text>
</comment>
<comment type="subcellular location">
    <subcellularLocation>
        <location evidence="8">Mitochondrion</location>
    </subcellularLocation>
    <subcellularLocation>
        <location evidence="8">Mitochondrion inner membrane</location>
    </subcellularLocation>
</comment>
<reference evidence="9 11" key="1">
    <citation type="submission" date="2015-02" db="EMBL/GenBank/DDBJ databases">
        <authorList>
            <person name="Chooi Y.-H."/>
        </authorList>
    </citation>
    <scope>NUCLEOTIDE SEQUENCE [LARGE SCALE GENOMIC DNA]</scope>
    <source>
        <strain evidence="9">E3</strain>
    </source>
</reference>
<dbReference type="EMBL" id="OVEO01000011">
    <property type="protein sequence ID" value="SPQ99347.1"/>
    <property type="molecule type" value="Genomic_DNA"/>
</dbReference>
<keyword evidence="2 8" id="KW-0138">CF(0)</keyword>
<dbReference type="Proteomes" id="UP000290189">
    <property type="component" value="Unassembled WGS sequence"/>
</dbReference>
<sequence length="293" mass="32383">MMRSAVYRAMARPRLPVAGAGFAPTGYRAMAAVANPAAPEPPSGFKAVVNKYGWLPFAAAAGSVALSKEILILNEEFLLVFTFSATVYALYKQLGGSVAKFFEERADRIRQELHTSLDTKAKLIDEEIQKAEAMLTVSDDIDAIYKQQAYLTERYLAAVPNKIRGQMANEILSRFNILAETERKFVSVAQDELAKAASEYVTKHFKAKGDAGVKGVIPLLTPGTAAQAKDPVEEQFIEYLKIVKKKVADIQGKEVTLDAKLKAKWRDALEELKRRDPSVADVKIETPEKLKLF</sequence>
<dbReference type="GO" id="GO:0005743">
    <property type="term" value="C:mitochondrial inner membrane"/>
    <property type="evidence" value="ECO:0007669"/>
    <property type="project" value="UniProtKB-SubCell"/>
</dbReference>
<evidence type="ECO:0000313" key="9">
    <source>
        <dbReference type="EMBL" id="CEO96407.1"/>
    </source>
</evidence>
<organism evidence="9 11">
    <name type="scientific">Plasmodiophora brassicae</name>
    <name type="common">Clubroot disease agent</name>
    <dbReference type="NCBI Taxonomy" id="37360"/>
    <lineage>
        <taxon>Eukaryota</taxon>
        <taxon>Sar</taxon>
        <taxon>Rhizaria</taxon>
        <taxon>Endomyxa</taxon>
        <taxon>Phytomyxea</taxon>
        <taxon>Plasmodiophorida</taxon>
        <taxon>Plasmodiophoridae</taxon>
        <taxon>Plasmodiophora</taxon>
    </lineage>
</organism>
<keyword evidence="5 8" id="KW-0406">Ion transport</keyword>
<evidence type="ECO:0000256" key="6">
    <source>
        <dbReference type="ARBA" id="ARBA00023128"/>
    </source>
</evidence>
<dbReference type="PANTHER" id="PTHR12733">
    <property type="entry name" value="MITOCHONDRIAL ATP SYNTHASE B CHAIN"/>
    <property type="match status" value="1"/>
</dbReference>
<reference evidence="10 12" key="2">
    <citation type="submission" date="2018-03" db="EMBL/GenBank/DDBJ databases">
        <authorList>
            <person name="Fogelqvist J."/>
        </authorList>
    </citation>
    <scope>NUCLEOTIDE SEQUENCE [LARGE SCALE GENOMIC DNA]</scope>
</reference>
<evidence type="ECO:0000313" key="10">
    <source>
        <dbReference type="EMBL" id="SPQ99347.1"/>
    </source>
</evidence>
<protein>
    <recommendedName>
        <fullName evidence="8">ATP synthase subunit b</fullName>
    </recommendedName>
</protein>
<name>A0A0G4IMS4_PLABS</name>
<dbReference type="InterPro" id="IPR008688">
    <property type="entry name" value="ATP_synth_Bsub_B/MI25"/>
</dbReference>
<keyword evidence="7 8" id="KW-0472">Membrane</keyword>
<evidence type="ECO:0000313" key="11">
    <source>
        <dbReference type="Proteomes" id="UP000039324"/>
    </source>
</evidence>
<keyword evidence="3 8" id="KW-0375">Hydrogen ion transport</keyword>
<comment type="function">
    <text evidence="8">Subunit b, of the mitochondrial membrane ATP synthase complex (F(1)F(0) ATP synthase or Complex V) that produces ATP from ADP in the presence of a proton gradient across the membrane which is generated by electron transport complexes of the respiratory chain. ATP synthase complex consist of a soluble F(1) head domain - the catalytic core - and a membrane F(1) domain - the membrane proton channel. These two domains are linked by a central stalk rotating inside the F(1) region and a stationary peripheral stalk. During catalysis, ATP synthesis in the catalytic domain of F(1) is coupled via a rotary mechanism of the central stalk subunits to proton translocation. In vivo, can only synthesize ATP although its ATP hydrolase activity can be activated artificially in vitro. Part of the complex F(0) domain. Part of the complex F(0) domain and the peripheric stalk, which acts as a stator to hold the catalytic alpha(3)beta(3) subcomplex and subunit a/ATP6 static relative to the rotary elements.</text>
</comment>
<keyword evidence="1 8" id="KW-0813">Transport</keyword>
<dbReference type="InterPro" id="IPR013837">
    <property type="entry name" value="ATP_synth_F0_suB"/>
</dbReference>
<dbReference type="AlphaFoldDB" id="A0A0G4IMS4"/>
<dbReference type="Pfam" id="PF05405">
    <property type="entry name" value="Mt_ATP-synt_B"/>
    <property type="match status" value="1"/>
</dbReference>
<comment type="subunit">
    <text evidence="8">F-type ATPases have 2 components, CF(1) - the catalytic core - and CF(0) - the membrane proton channel. CF(1) and CF(0) have multiple subunits.</text>
</comment>
<evidence type="ECO:0000256" key="4">
    <source>
        <dbReference type="ARBA" id="ARBA00022792"/>
    </source>
</evidence>
<dbReference type="EMBL" id="CDSF01000057">
    <property type="protein sequence ID" value="CEO96407.1"/>
    <property type="molecule type" value="Genomic_DNA"/>
</dbReference>
<geneLocation type="mitochondrion" evidence="10"/>
<dbReference type="PANTHER" id="PTHR12733:SF3">
    <property type="entry name" value="ATP SYNTHASE F(0) COMPLEX SUBUNIT B1, MITOCHONDRIAL"/>
    <property type="match status" value="1"/>
</dbReference>
<evidence type="ECO:0000256" key="5">
    <source>
        <dbReference type="ARBA" id="ARBA00023065"/>
    </source>
</evidence>
<dbReference type="GO" id="GO:0046933">
    <property type="term" value="F:proton-transporting ATP synthase activity, rotational mechanism"/>
    <property type="evidence" value="ECO:0007669"/>
    <property type="project" value="TreeGrafter"/>
</dbReference>
<evidence type="ECO:0000256" key="2">
    <source>
        <dbReference type="ARBA" id="ARBA00022547"/>
    </source>
</evidence>
<dbReference type="GO" id="GO:0045259">
    <property type="term" value="C:proton-transporting ATP synthase complex"/>
    <property type="evidence" value="ECO:0007669"/>
    <property type="project" value="UniProtKB-KW"/>
</dbReference>
<proteinExistence type="inferred from homology"/>
<evidence type="ECO:0000256" key="3">
    <source>
        <dbReference type="ARBA" id="ARBA00022781"/>
    </source>
</evidence>
<gene>
    <name evidence="9" type="ORF">PBRA_005078</name>
    <name evidence="10" type="ORF">PLBR_LOCUS6562</name>
</gene>
<dbReference type="Proteomes" id="UP000039324">
    <property type="component" value="Unassembled WGS sequence"/>
</dbReference>